<dbReference type="SMART" id="SM00181">
    <property type="entry name" value="EGF"/>
    <property type="match status" value="1"/>
</dbReference>
<dbReference type="GO" id="GO:0016020">
    <property type="term" value="C:membrane"/>
    <property type="evidence" value="ECO:0007669"/>
    <property type="project" value="InterPro"/>
</dbReference>
<evidence type="ECO:0000256" key="3">
    <source>
        <dbReference type="ARBA" id="ARBA00022737"/>
    </source>
</evidence>
<dbReference type="PROSITE" id="PS50026">
    <property type="entry name" value="EGF_3"/>
    <property type="match status" value="1"/>
</dbReference>
<evidence type="ECO:0000259" key="9">
    <source>
        <dbReference type="PROSITE" id="PS50026"/>
    </source>
</evidence>
<feature type="domain" description="F5/8 type C" evidence="8">
    <location>
        <begin position="235"/>
        <end position="387"/>
    </location>
</feature>
<dbReference type="PROSITE" id="PS50287">
    <property type="entry name" value="SRCR_2"/>
    <property type="match status" value="1"/>
</dbReference>
<dbReference type="AlphaFoldDB" id="A0A7M7N9M4"/>
<evidence type="ECO:0000256" key="6">
    <source>
        <dbReference type="PROSITE-ProRule" id="PRU00196"/>
    </source>
</evidence>
<evidence type="ECO:0000259" key="10">
    <source>
        <dbReference type="PROSITE" id="PS50287"/>
    </source>
</evidence>
<dbReference type="Gene3D" id="2.10.25.10">
    <property type="entry name" value="Laminin"/>
    <property type="match status" value="1"/>
</dbReference>
<evidence type="ECO:0000256" key="4">
    <source>
        <dbReference type="ARBA" id="ARBA00023157"/>
    </source>
</evidence>
<dbReference type="InterPro" id="IPR008979">
    <property type="entry name" value="Galactose-bd-like_sf"/>
</dbReference>
<sequence>MATGERAALIWLCLSFLLYGSVQGANRDVQQPCLTNIKCPTRISDEGDVIEYVLKEAPKELQTLFSLLDKRTVFHHVCREPACLCNPCFNGGSCHETFEGFTCSCPDGYIGNSCETFSMILSVSVHGTDHGTSEGRVGFTSHGSPSQVKLFTNEAWSMNTSHLVCQHLGYSRGAYATLSGNVYNTTDSNSSLEYGDIRCGQDARNISECWYESRPRDGVISDMIIAVVCCTSPVCGPEGEPLGISSGIIPDSAITKSSCDASLDCDSTAGRLHSNATWIPAANDYASPWIQIHLESLHLVTGVVTQSHHSLDDSTTSYTISFRLDTDTWISYRDVYTYSNSTVFQGNFRRTTPVEHSFHPPLMARFIRLHPRTYVGSPSLRFDLIGYGPLADYIGDIYEPN</sequence>
<dbReference type="PROSITE" id="PS00022">
    <property type="entry name" value="EGF_1"/>
    <property type="match status" value="2"/>
</dbReference>
<evidence type="ECO:0000313" key="11">
    <source>
        <dbReference type="EnsemblMetazoa" id="XP_030833286"/>
    </source>
</evidence>
<feature type="chain" id="PRO_5029786932" evidence="7">
    <location>
        <begin position="25"/>
        <end position="401"/>
    </location>
</feature>
<keyword evidence="3" id="KW-0677">Repeat</keyword>
<evidence type="ECO:0000256" key="2">
    <source>
        <dbReference type="ARBA" id="ARBA00022729"/>
    </source>
</evidence>
<feature type="signal peptide" evidence="7">
    <location>
        <begin position="1"/>
        <end position="24"/>
    </location>
</feature>
<dbReference type="InParanoid" id="A0A7M7N9M4"/>
<name>A0A7M7N9M4_STRPU</name>
<dbReference type="InterPro" id="IPR001190">
    <property type="entry name" value="SRCR"/>
</dbReference>
<dbReference type="KEGG" id="spu:105442685"/>
<dbReference type="Pfam" id="PF00530">
    <property type="entry name" value="SRCR"/>
    <property type="match status" value="1"/>
</dbReference>
<accession>A0A7M7N9M4</accession>
<keyword evidence="1 5" id="KW-0245">EGF-like domain</keyword>
<dbReference type="Pfam" id="PF00008">
    <property type="entry name" value="EGF"/>
    <property type="match status" value="1"/>
</dbReference>
<dbReference type="EnsemblMetazoa" id="XM_030977426">
    <property type="protein sequence ID" value="XP_030833286"/>
    <property type="gene ID" value="LOC105442685"/>
</dbReference>
<evidence type="ECO:0000313" key="12">
    <source>
        <dbReference type="Proteomes" id="UP000007110"/>
    </source>
</evidence>
<dbReference type="Proteomes" id="UP000007110">
    <property type="component" value="Unassembled WGS sequence"/>
</dbReference>
<dbReference type="PANTHER" id="PTHR24543">
    <property type="entry name" value="MULTICOPPER OXIDASE-RELATED"/>
    <property type="match status" value="1"/>
</dbReference>
<feature type="disulfide bond" evidence="6">
    <location>
        <begin position="199"/>
        <end position="209"/>
    </location>
</feature>
<evidence type="ECO:0000256" key="5">
    <source>
        <dbReference type="PROSITE-ProRule" id="PRU00076"/>
    </source>
</evidence>
<dbReference type="PROSITE" id="PS50022">
    <property type="entry name" value="FA58C_3"/>
    <property type="match status" value="1"/>
</dbReference>
<comment type="caution">
    <text evidence="6">Lacks conserved residue(s) required for the propagation of feature annotation.</text>
</comment>
<evidence type="ECO:0000256" key="1">
    <source>
        <dbReference type="ARBA" id="ARBA00022536"/>
    </source>
</evidence>
<reference evidence="12" key="1">
    <citation type="submission" date="2015-02" db="EMBL/GenBank/DDBJ databases">
        <title>Genome sequencing for Strongylocentrotus purpuratus.</title>
        <authorList>
            <person name="Murali S."/>
            <person name="Liu Y."/>
            <person name="Vee V."/>
            <person name="English A."/>
            <person name="Wang M."/>
            <person name="Skinner E."/>
            <person name="Han Y."/>
            <person name="Muzny D.M."/>
            <person name="Worley K.C."/>
            <person name="Gibbs R.A."/>
        </authorList>
    </citation>
    <scope>NUCLEOTIDE SEQUENCE</scope>
</reference>
<feature type="domain" description="EGF-like" evidence="9">
    <location>
        <begin position="79"/>
        <end position="115"/>
    </location>
</feature>
<proteinExistence type="predicted"/>
<dbReference type="Gene3D" id="2.60.120.260">
    <property type="entry name" value="Galactose-binding domain-like"/>
    <property type="match status" value="1"/>
</dbReference>
<evidence type="ECO:0000256" key="7">
    <source>
        <dbReference type="SAM" id="SignalP"/>
    </source>
</evidence>
<dbReference type="FunFam" id="2.10.25.10:FF:000066">
    <property type="entry name" value="FAT atypical cadherin 4"/>
    <property type="match status" value="1"/>
</dbReference>
<feature type="domain" description="SRCR" evidence="10">
    <location>
        <begin position="123"/>
        <end position="230"/>
    </location>
</feature>
<dbReference type="OrthoDB" id="10249045at2759"/>
<evidence type="ECO:0000259" key="8">
    <source>
        <dbReference type="PROSITE" id="PS50022"/>
    </source>
</evidence>
<dbReference type="PANTHER" id="PTHR24543:SF325">
    <property type="entry name" value="F5_8 TYPE C DOMAIN-CONTAINING PROTEIN"/>
    <property type="match status" value="1"/>
</dbReference>
<dbReference type="GeneID" id="105442685"/>
<dbReference type="SUPFAM" id="SSF57196">
    <property type="entry name" value="EGF/Laminin"/>
    <property type="match status" value="1"/>
</dbReference>
<keyword evidence="4 6" id="KW-1015">Disulfide bond</keyword>
<dbReference type="SMART" id="SM00231">
    <property type="entry name" value="FA58C"/>
    <property type="match status" value="1"/>
</dbReference>
<dbReference type="CDD" id="cd00054">
    <property type="entry name" value="EGF_CA"/>
    <property type="match status" value="1"/>
</dbReference>
<dbReference type="CDD" id="cd00057">
    <property type="entry name" value="FA58C"/>
    <property type="match status" value="1"/>
</dbReference>
<dbReference type="OMA" id="CHETFEG"/>
<dbReference type="SUPFAM" id="SSF49785">
    <property type="entry name" value="Galactose-binding domain-like"/>
    <property type="match status" value="1"/>
</dbReference>
<dbReference type="RefSeq" id="XP_030833286.1">
    <property type="nucleotide sequence ID" value="XM_030977426.1"/>
</dbReference>
<dbReference type="Gene3D" id="3.10.250.10">
    <property type="entry name" value="SRCR-like domain"/>
    <property type="match status" value="1"/>
</dbReference>
<dbReference type="InterPro" id="IPR000742">
    <property type="entry name" value="EGF"/>
</dbReference>
<dbReference type="InterPro" id="IPR000421">
    <property type="entry name" value="FA58C"/>
</dbReference>
<dbReference type="InterPro" id="IPR036772">
    <property type="entry name" value="SRCR-like_dom_sf"/>
</dbReference>
<dbReference type="Pfam" id="PF00754">
    <property type="entry name" value="F5_F8_type_C"/>
    <property type="match status" value="1"/>
</dbReference>
<keyword evidence="12" id="KW-1185">Reference proteome</keyword>
<feature type="disulfide bond" evidence="5">
    <location>
        <begin position="105"/>
        <end position="114"/>
    </location>
</feature>
<protein>
    <submittedName>
        <fullName evidence="11">Uncharacterized protein</fullName>
    </submittedName>
</protein>
<dbReference type="SUPFAM" id="SSF56487">
    <property type="entry name" value="SRCR-like"/>
    <property type="match status" value="1"/>
</dbReference>
<organism evidence="11 12">
    <name type="scientific">Strongylocentrotus purpuratus</name>
    <name type="common">Purple sea urchin</name>
    <dbReference type="NCBI Taxonomy" id="7668"/>
    <lineage>
        <taxon>Eukaryota</taxon>
        <taxon>Metazoa</taxon>
        <taxon>Echinodermata</taxon>
        <taxon>Eleutherozoa</taxon>
        <taxon>Echinozoa</taxon>
        <taxon>Echinoidea</taxon>
        <taxon>Euechinoidea</taxon>
        <taxon>Echinacea</taxon>
        <taxon>Camarodonta</taxon>
        <taxon>Echinidea</taxon>
        <taxon>Strongylocentrotidae</taxon>
        <taxon>Strongylocentrotus</taxon>
    </lineage>
</organism>
<dbReference type="PROSITE" id="PS01186">
    <property type="entry name" value="EGF_2"/>
    <property type="match status" value="1"/>
</dbReference>
<keyword evidence="2 7" id="KW-0732">Signal</keyword>
<reference evidence="11" key="2">
    <citation type="submission" date="2021-01" db="UniProtKB">
        <authorList>
            <consortium name="EnsemblMetazoa"/>
        </authorList>
    </citation>
    <scope>IDENTIFICATION</scope>
</reference>